<evidence type="ECO:0000313" key="4">
    <source>
        <dbReference type="Proteomes" id="UP000823912"/>
    </source>
</evidence>
<reference evidence="3" key="1">
    <citation type="submission" date="2020-10" db="EMBL/GenBank/DDBJ databases">
        <authorList>
            <person name="Gilroy R."/>
        </authorList>
    </citation>
    <scope>NUCLEOTIDE SEQUENCE</scope>
    <source>
        <strain evidence="3">ChiSjej5B23-6657</strain>
    </source>
</reference>
<evidence type="ECO:0000256" key="1">
    <source>
        <dbReference type="SAM" id="MobiDB-lite"/>
    </source>
</evidence>
<feature type="region of interest" description="Disordered" evidence="1">
    <location>
        <begin position="333"/>
        <end position="370"/>
    </location>
</feature>
<dbReference type="AlphaFoldDB" id="A0A9D1E9R6"/>
<name>A0A9D1E9R6_9FIRM</name>
<evidence type="ECO:0008006" key="5">
    <source>
        <dbReference type="Google" id="ProtNLM"/>
    </source>
</evidence>
<dbReference type="PROSITE" id="PS51257">
    <property type="entry name" value="PROKAR_LIPOPROTEIN"/>
    <property type="match status" value="1"/>
</dbReference>
<comment type="caution">
    <text evidence="3">The sequence shown here is derived from an EMBL/GenBank/DDBJ whole genome shotgun (WGS) entry which is preliminary data.</text>
</comment>
<gene>
    <name evidence="3" type="ORF">IAA55_06125</name>
</gene>
<organism evidence="3 4">
    <name type="scientific">Candidatus Pullilachnospira gallistercoris</name>
    <dbReference type="NCBI Taxonomy" id="2840911"/>
    <lineage>
        <taxon>Bacteria</taxon>
        <taxon>Bacillati</taxon>
        <taxon>Bacillota</taxon>
        <taxon>Clostridia</taxon>
        <taxon>Lachnospirales</taxon>
        <taxon>Lachnospiraceae</taxon>
        <taxon>Lachnospiraceae incertae sedis</taxon>
        <taxon>Candidatus Pullilachnospira</taxon>
    </lineage>
</organism>
<reference evidence="3" key="2">
    <citation type="journal article" date="2021" name="PeerJ">
        <title>Extensive microbial diversity within the chicken gut microbiome revealed by metagenomics and culture.</title>
        <authorList>
            <person name="Gilroy R."/>
            <person name="Ravi A."/>
            <person name="Getino M."/>
            <person name="Pursley I."/>
            <person name="Horton D.L."/>
            <person name="Alikhan N.F."/>
            <person name="Baker D."/>
            <person name="Gharbi K."/>
            <person name="Hall N."/>
            <person name="Watson M."/>
            <person name="Adriaenssens E.M."/>
            <person name="Foster-Nyarko E."/>
            <person name="Jarju S."/>
            <person name="Secka A."/>
            <person name="Antonio M."/>
            <person name="Oren A."/>
            <person name="Chaudhuri R.R."/>
            <person name="La Ragione R."/>
            <person name="Hildebrand F."/>
            <person name="Pallen M.J."/>
        </authorList>
    </citation>
    <scope>NUCLEOTIDE SEQUENCE</scope>
    <source>
        <strain evidence="3">ChiSjej5B23-6657</strain>
    </source>
</reference>
<protein>
    <recommendedName>
        <fullName evidence="5">DUF5050 domain-containing protein</fullName>
    </recommendedName>
</protein>
<sequence length="473" mass="52886">MGRRRLIIVLAAFCAAGCMLTACGGDIGKINGVLLGERGASLEGEILGAGVRRPLSVVETGTFSYSSNSESQWVSVNETGIFYISEDVFCYYDYDTENRYALCSMPGCKHNDGDCNAYVGDMEWYGGYTLYDGEIYYLCKPAVCNYLELIRMDLTGRQKEIVTSIYAGRENTGEWRLSDVGQIYYYEDYVFLPVRWWKRAEEGARSLDDPADKRPAASDEATQLLAVSLRSGCVTGVTELLVSRDNVMPGVDLLFFEDGQAVYGIDSFDGTKFVSEIRAFSPETGESESLWSGEMGSRGISAYREFYPMEVYHGKWLIEETSEEGEKRLCLYNPADGQRSGLPPENARAKEGTEPAQGPDGTIGALPADDAEGGLVTRNYGGRTMASVIDGDRLLGYEQKGQDEVELYEMDLETGERKDLFRQKVSGEDNRWIFLEETSDRLIWKRNGDFSYYIVDKEDFEKRGLENAEEVAL</sequence>
<feature type="chain" id="PRO_5038941750" description="DUF5050 domain-containing protein" evidence="2">
    <location>
        <begin position="25"/>
        <end position="473"/>
    </location>
</feature>
<dbReference type="Proteomes" id="UP000823912">
    <property type="component" value="Unassembled WGS sequence"/>
</dbReference>
<dbReference type="EMBL" id="DVHM01000098">
    <property type="protein sequence ID" value="HIR70838.1"/>
    <property type="molecule type" value="Genomic_DNA"/>
</dbReference>
<evidence type="ECO:0000256" key="2">
    <source>
        <dbReference type="SAM" id="SignalP"/>
    </source>
</evidence>
<dbReference type="SUPFAM" id="SSF69304">
    <property type="entry name" value="Tricorn protease N-terminal domain"/>
    <property type="match status" value="1"/>
</dbReference>
<accession>A0A9D1E9R6</accession>
<proteinExistence type="predicted"/>
<keyword evidence="2" id="KW-0732">Signal</keyword>
<evidence type="ECO:0000313" key="3">
    <source>
        <dbReference type="EMBL" id="HIR70838.1"/>
    </source>
</evidence>
<feature type="signal peptide" evidence="2">
    <location>
        <begin position="1"/>
        <end position="24"/>
    </location>
</feature>